<protein>
    <submittedName>
        <fullName evidence="1">Uncharacterized protein</fullName>
    </submittedName>
</protein>
<keyword evidence="2" id="KW-1185">Reference proteome</keyword>
<evidence type="ECO:0000313" key="1">
    <source>
        <dbReference type="EMBL" id="QJW37373.1"/>
    </source>
</evidence>
<dbReference type="KEGG" id="cprt:FIC82_015500"/>
<name>A0A6M5UJC4_9MICO</name>
<dbReference type="OrthoDB" id="5123240at2"/>
<evidence type="ECO:0000313" key="2">
    <source>
        <dbReference type="Proteomes" id="UP000451354"/>
    </source>
</evidence>
<dbReference type="Proteomes" id="UP000451354">
    <property type="component" value="Chromosome"/>
</dbReference>
<accession>A0A6M5UJC4</accession>
<organism evidence="1 2">
    <name type="scientific">Cellulosimicrobium protaetiae</name>
    <dbReference type="NCBI Taxonomy" id="2587808"/>
    <lineage>
        <taxon>Bacteria</taxon>
        <taxon>Bacillati</taxon>
        <taxon>Actinomycetota</taxon>
        <taxon>Actinomycetes</taxon>
        <taxon>Micrococcales</taxon>
        <taxon>Promicromonosporaceae</taxon>
        <taxon>Cellulosimicrobium</taxon>
    </lineage>
</organism>
<gene>
    <name evidence="1" type="ORF">FIC82_015500</name>
</gene>
<dbReference type="AlphaFoldDB" id="A0A6M5UJC4"/>
<reference evidence="1 2" key="1">
    <citation type="journal article" date="2022" name="Int. J. Syst. Evol. Microbiol.">
        <title>Cellulosimicrobium protaetiae sp. nov., isolated from the gut of the larva of Protaetia brevitarsis seulensis.</title>
        <authorList>
            <person name="Le Han H."/>
            <person name="Nguyen T.T.H."/>
            <person name="Li Z."/>
            <person name="Shin N.R."/>
            <person name="Kim S.G."/>
        </authorList>
    </citation>
    <scope>NUCLEOTIDE SEQUENCE [LARGE SCALE GENOMIC DNA]</scope>
    <source>
        <strain evidence="1 2">BI34</strain>
    </source>
</reference>
<sequence length="143" mass="15445">MTTPPDTVHPGDRLPDDESLLAWARFLHQQVDARRVSLWITFLGADDRTLPVVVPIDDVPTSPDDEIVTNLVGVLRDVLDDQAPGGSAVLMLERPGTDAVTAGDGRWFSALHACAARSGVRLRGVFLATGRRVRPLTPDDVGD</sequence>
<dbReference type="RefSeq" id="WP_154799100.1">
    <property type="nucleotide sequence ID" value="NZ_CP052757.1"/>
</dbReference>
<dbReference type="EMBL" id="CP052757">
    <property type="protein sequence ID" value="QJW37373.1"/>
    <property type="molecule type" value="Genomic_DNA"/>
</dbReference>
<proteinExistence type="predicted"/>